<evidence type="ECO:0000256" key="1">
    <source>
        <dbReference type="SAM" id="SignalP"/>
    </source>
</evidence>
<feature type="chain" id="PRO_5013030184" evidence="1">
    <location>
        <begin position="21"/>
        <end position="173"/>
    </location>
</feature>
<gene>
    <name evidence="2" type="ORF">KL86CLO1_12143</name>
</gene>
<reference evidence="2" key="1">
    <citation type="submission" date="2016-04" db="EMBL/GenBank/DDBJ databases">
        <authorList>
            <person name="Evans L.H."/>
            <person name="Alamgir A."/>
            <person name="Owens N."/>
            <person name="Weber N.D."/>
            <person name="Virtaneva K."/>
            <person name="Barbian K."/>
            <person name="Babar A."/>
            <person name="Rosenke K."/>
        </authorList>
    </citation>
    <scope>NUCLEOTIDE SEQUENCE</scope>
    <source>
        <strain evidence="2">86</strain>
    </source>
</reference>
<protein>
    <submittedName>
        <fullName evidence="2">Uncharacterized protein</fullName>
    </submittedName>
</protein>
<accession>A0A212K3R9</accession>
<organism evidence="2">
    <name type="scientific">uncultured Eubacteriales bacterium</name>
    <dbReference type="NCBI Taxonomy" id="172733"/>
    <lineage>
        <taxon>Bacteria</taxon>
        <taxon>Bacillati</taxon>
        <taxon>Bacillota</taxon>
        <taxon>Clostridia</taxon>
        <taxon>Eubacteriales</taxon>
        <taxon>environmental samples</taxon>
    </lineage>
</organism>
<evidence type="ECO:0000313" key="2">
    <source>
        <dbReference type="EMBL" id="SBW06296.1"/>
    </source>
</evidence>
<keyword evidence="1" id="KW-0732">Signal</keyword>
<feature type="signal peptide" evidence="1">
    <location>
        <begin position="1"/>
        <end position="20"/>
    </location>
</feature>
<dbReference type="EMBL" id="FLUN01000001">
    <property type="protein sequence ID" value="SBW06296.1"/>
    <property type="molecule type" value="Genomic_DNA"/>
</dbReference>
<name>A0A212K3R9_9FIRM</name>
<sequence>MRRFIIFLFLFVCLFSSVEAASIPPEITAQPGQVNPYKTRSELLMDATGYTGVFTPEQASEVWAKGLEQRSAAMQYTVMTNKLKMEYAEQLDRLGSNWVTGMSSPSVQGYTLTEINKTDDTHAEINLSIEVAATWSPSEFYNAKLWLTREGEFWRVDRILTDDGLYPYTLYQP</sequence>
<dbReference type="AlphaFoldDB" id="A0A212K3R9"/>
<proteinExistence type="predicted"/>